<gene>
    <name evidence="1" type="ORF">I4F81_011996</name>
</gene>
<proteinExistence type="predicted"/>
<name>A0ACC3CH44_PYRYE</name>
<accession>A0ACC3CH44</accession>
<evidence type="ECO:0000313" key="1">
    <source>
        <dbReference type="EMBL" id="KAK1869520.1"/>
    </source>
</evidence>
<protein>
    <submittedName>
        <fullName evidence="1">Uncharacterized protein</fullName>
    </submittedName>
</protein>
<dbReference type="EMBL" id="CM020620">
    <property type="protein sequence ID" value="KAK1869520.1"/>
    <property type="molecule type" value="Genomic_DNA"/>
</dbReference>
<reference evidence="1" key="1">
    <citation type="submission" date="2019-11" db="EMBL/GenBank/DDBJ databases">
        <title>Nori genome reveals adaptations in red seaweeds to the harsh intertidal environment.</title>
        <authorList>
            <person name="Wang D."/>
            <person name="Mao Y."/>
        </authorList>
    </citation>
    <scope>NUCLEOTIDE SEQUENCE</scope>
    <source>
        <tissue evidence="1">Gametophyte</tissue>
    </source>
</reference>
<comment type="caution">
    <text evidence="1">The sequence shown here is derived from an EMBL/GenBank/DDBJ whole genome shotgun (WGS) entry which is preliminary data.</text>
</comment>
<sequence>MAGFRLVRMTAAAVAVAAAAAAVGIAVVTPAAAQKSNESATRYFTDLRLSQLKAPKCAAAPPAAPFDASLIGQSYSGAFECYRPRFPLIFRVRAKALVMTSEDEFIVSKCAGDVIALRFGKAWERPYFNVKPGIDVEAAFGTLNLPARFGGSCDAARKELGVAEVRNDPWGDGRAKFISDLCLMTRLVRQLRDFRCEPASASARTSPFASLVYFLESIAYQYNVPV</sequence>
<organism evidence="1 2">
    <name type="scientific">Pyropia yezoensis</name>
    <name type="common">Susabi-nori</name>
    <name type="synonym">Porphyra yezoensis</name>
    <dbReference type="NCBI Taxonomy" id="2788"/>
    <lineage>
        <taxon>Eukaryota</taxon>
        <taxon>Rhodophyta</taxon>
        <taxon>Bangiophyceae</taxon>
        <taxon>Bangiales</taxon>
        <taxon>Bangiaceae</taxon>
        <taxon>Pyropia</taxon>
    </lineage>
</organism>
<keyword evidence="2" id="KW-1185">Reference proteome</keyword>
<evidence type="ECO:0000313" key="2">
    <source>
        <dbReference type="Proteomes" id="UP000798662"/>
    </source>
</evidence>
<dbReference type="Proteomes" id="UP000798662">
    <property type="component" value="Chromosome 3"/>
</dbReference>